<evidence type="ECO:0000256" key="4">
    <source>
        <dbReference type="ARBA" id="ARBA00022475"/>
    </source>
</evidence>
<evidence type="ECO:0000256" key="5">
    <source>
        <dbReference type="ARBA" id="ARBA00022692"/>
    </source>
</evidence>
<evidence type="ECO:0000313" key="10">
    <source>
        <dbReference type="Proteomes" id="UP000609802"/>
    </source>
</evidence>
<feature type="transmembrane region" description="Helical" evidence="8">
    <location>
        <begin position="229"/>
        <end position="250"/>
    </location>
</feature>
<reference evidence="10" key="1">
    <citation type="journal article" date="2019" name="Int. J. Syst. Evol. Microbiol.">
        <title>The Global Catalogue of Microorganisms (GCM) 10K type strain sequencing project: providing services to taxonomists for standard genome sequencing and annotation.</title>
        <authorList>
            <consortium name="The Broad Institute Genomics Platform"/>
            <consortium name="The Broad Institute Genome Sequencing Center for Infectious Disease"/>
            <person name="Wu L."/>
            <person name="Ma J."/>
        </authorList>
    </citation>
    <scope>NUCLEOTIDE SEQUENCE [LARGE SCALE GENOMIC DNA]</scope>
    <source>
        <strain evidence="10">KCTC 42443</strain>
    </source>
</reference>
<comment type="similarity">
    <text evidence="2 8">Belongs to the 4-toluene sulfonate uptake permease (TSUP) (TC 2.A.102) family.</text>
</comment>
<feature type="transmembrane region" description="Helical" evidence="8">
    <location>
        <begin position="105"/>
        <end position="123"/>
    </location>
</feature>
<dbReference type="Proteomes" id="UP000609802">
    <property type="component" value="Unassembled WGS sequence"/>
</dbReference>
<keyword evidence="3" id="KW-0813">Transport</keyword>
<feature type="transmembrane region" description="Helical" evidence="8">
    <location>
        <begin position="80"/>
        <end position="99"/>
    </location>
</feature>
<evidence type="ECO:0000313" key="9">
    <source>
        <dbReference type="EMBL" id="GHE91949.1"/>
    </source>
</evidence>
<comment type="subcellular location">
    <subcellularLocation>
        <location evidence="1 8">Cell membrane</location>
        <topology evidence="1 8">Multi-pass membrane protein</topology>
    </subcellularLocation>
</comment>
<evidence type="ECO:0000256" key="1">
    <source>
        <dbReference type="ARBA" id="ARBA00004651"/>
    </source>
</evidence>
<keyword evidence="5 8" id="KW-0812">Transmembrane</keyword>
<feature type="transmembrane region" description="Helical" evidence="8">
    <location>
        <begin position="135"/>
        <end position="163"/>
    </location>
</feature>
<evidence type="ECO:0000256" key="3">
    <source>
        <dbReference type="ARBA" id="ARBA00022448"/>
    </source>
</evidence>
<feature type="transmembrane region" description="Helical" evidence="8">
    <location>
        <begin position="175"/>
        <end position="194"/>
    </location>
</feature>
<keyword evidence="10" id="KW-1185">Reference proteome</keyword>
<organism evidence="9 10">
    <name type="scientific">Aliiroseovarius zhejiangensis</name>
    <dbReference type="NCBI Taxonomy" id="1632025"/>
    <lineage>
        <taxon>Bacteria</taxon>
        <taxon>Pseudomonadati</taxon>
        <taxon>Pseudomonadota</taxon>
        <taxon>Alphaproteobacteria</taxon>
        <taxon>Rhodobacterales</taxon>
        <taxon>Paracoccaceae</taxon>
        <taxon>Aliiroseovarius</taxon>
    </lineage>
</organism>
<evidence type="ECO:0000256" key="2">
    <source>
        <dbReference type="ARBA" id="ARBA00009142"/>
    </source>
</evidence>
<keyword evidence="7 8" id="KW-0472">Membrane</keyword>
<evidence type="ECO:0000256" key="6">
    <source>
        <dbReference type="ARBA" id="ARBA00022989"/>
    </source>
</evidence>
<dbReference type="EMBL" id="BNCH01000002">
    <property type="protein sequence ID" value="GHE91949.1"/>
    <property type="molecule type" value="Genomic_DNA"/>
</dbReference>
<dbReference type="PANTHER" id="PTHR30269:SF37">
    <property type="entry name" value="MEMBRANE TRANSPORTER PROTEIN"/>
    <property type="match status" value="1"/>
</dbReference>
<evidence type="ECO:0000256" key="7">
    <source>
        <dbReference type="ARBA" id="ARBA00023136"/>
    </source>
</evidence>
<feature type="transmembrane region" description="Helical" evidence="8">
    <location>
        <begin position="9"/>
        <end position="31"/>
    </location>
</feature>
<accession>A0ABQ3IV14</accession>
<dbReference type="InterPro" id="IPR002781">
    <property type="entry name" value="TM_pro_TauE-like"/>
</dbReference>
<proteinExistence type="inferred from homology"/>
<dbReference type="Pfam" id="PF01925">
    <property type="entry name" value="TauE"/>
    <property type="match status" value="1"/>
</dbReference>
<feature type="transmembrane region" description="Helical" evidence="8">
    <location>
        <begin position="37"/>
        <end position="59"/>
    </location>
</feature>
<protein>
    <recommendedName>
        <fullName evidence="8">Probable membrane transporter protein</fullName>
    </recommendedName>
</protein>
<comment type="caution">
    <text evidence="9">The sequence shown here is derived from an EMBL/GenBank/DDBJ whole genome shotgun (WGS) entry which is preliminary data.</text>
</comment>
<gene>
    <name evidence="9" type="ORF">GCM10016455_09920</name>
</gene>
<keyword evidence="6 8" id="KW-1133">Transmembrane helix</keyword>
<feature type="transmembrane region" description="Helical" evidence="8">
    <location>
        <begin position="201"/>
        <end position="223"/>
    </location>
</feature>
<dbReference type="RefSeq" id="WP_191285391.1">
    <property type="nucleotide sequence ID" value="NZ_BNCH01000002.1"/>
</dbReference>
<dbReference type="InterPro" id="IPR052017">
    <property type="entry name" value="TSUP"/>
</dbReference>
<dbReference type="PANTHER" id="PTHR30269">
    <property type="entry name" value="TRANSMEMBRANE PROTEIN YFCA"/>
    <property type="match status" value="1"/>
</dbReference>
<evidence type="ECO:0000256" key="8">
    <source>
        <dbReference type="RuleBase" id="RU363041"/>
    </source>
</evidence>
<sequence>MPDLLAQTLALPGLGWLVIIAFVAGLVRGFAGFGTALVFLPVAAQIIDPVWAVTVLIVMDLAGPAPAIPRALKDGHPKDLLRLVAATALALPFGMAVLFAVDSNLFKLAVSVISLIMLVILMSGKRYQGKVTPPIVWTTGGIAGVLGGAAGIPGPPVILLYMASSHPARVIRANTTAYLFFFDAMMLIGFAFVGRLAGLPLFLGLLVMVPNLMGNLVGGAVFNPRYESLYRYVAYLIIAASSLSGLFAAVF</sequence>
<keyword evidence="4 8" id="KW-1003">Cell membrane</keyword>
<name>A0ABQ3IV14_9RHOB</name>